<dbReference type="AlphaFoldDB" id="A0A0E1W3X1"/>
<proteinExistence type="predicted"/>
<gene>
    <name evidence="2" type="ORF">BURPS1710A_A1547</name>
</gene>
<sequence length="76" mass="8307">MPSQPDAYADGWLFSLRDAVHRCEPGVNRGRRRSGGRRTGELANWRTGGSADRRTGDIGSDIASARPALALTRVKR</sequence>
<dbReference type="Proteomes" id="UP000001812">
    <property type="component" value="Chromosome II"/>
</dbReference>
<dbReference type="HOGENOM" id="CLU_2647599_0_0_4"/>
<reference evidence="2" key="1">
    <citation type="submission" date="2009-05" db="EMBL/GenBank/DDBJ databases">
        <authorList>
            <person name="Harkins D.M."/>
            <person name="DeShazer D."/>
            <person name="Woods D.E."/>
            <person name="Brinkac L.M."/>
            <person name="Brown K.A."/>
            <person name="Hung G.C."/>
            <person name="Tuanyok A."/>
            <person name="Zhang B."/>
            <person name="Nierman W.C."/>
        </authorList>
    </citation>
    <scope>NUCLEOTIDE SEQUENCE [LARGE SCALE GENOMIC DNA]</scope>
    <source>
        <strain evidence="2">1710a</strain>
    </source>
</reference>
<organism evidence="2">
    <name type="scientific">Burkholderia pseudomallei 1710a</name>
    <dbReference type="NCBI Taxonomy" id="320371"/>
    <lineage>
        <taxon>Bacteria</taxon>
        <taxon>Pseudomonadati</taxon>
        <taxon>Pseudomonadota</taxon>
        <taxon>Betaproteobacteria</taxon>
        <taxon>Burkholderiales</taxon>
        <taxon>Burkholderiaceae</taxon>
        <taxon>Burkholderia</taxon>
        <taxon>pseudomallei group</taxon>
    </lineage>
</organism>
<name>A0A0E1W3X1_BURPE</name>
<evidence type="ECO:0000313" key="2">
    <source>
        <dbReference type="EMBL" id="EET04357.1"/>
    </source>
</evidence>
<feature type="region of interest" description="Disordered" evidence="1">
    <location>
        <begin position="27"/>
        <end position="59"/>
    </location>
</feature>
<accession>A0A0E1W3X1</accession>
<protein>
    <submittedName>
        <fullName evidence="2">Uncharacterized protein</fullName>
    </submittedName>
</protein>
<evidence type="ECO:0000256" key="1">
    <source>
        <dbReference type="SAM" id="MobiDB-lite"/>
    </source>
</evidence>
<dbReference type="EMBL" id="CM000833">
    <property type="protein sequence ID" value="EET04357.1"/>
    <property type="molecule type" value="Genomic_DNA"/>
</dbReference>